<keyword evidence="2" id="KW-0472">Membrane</keyword>
<feature type="transmembrane region" description="Helical" evidence="2">
    <location>
        <begin position="169"/>
        <end position="188"/>
    </location>
</feature>
<keyword evidence="2" id="KW-0812">Transmembrane</keyword>
<evidence type="ECO:0000313" key="3">
    <source>
        <dbReference type="EMBL" id="TRM58566.1"/>
    </source>
</evidence>
<dbReference type="Proteomes" id="UP000320762">
    <property type="component" value="Unassembled WGS sequence"/>
</dbReference>
<feature type="transmembrane region" description="Helical" evidence="2">
    <location>
        <begin position="143"/>
        <end position="162"/>
    </location>
</feature>
<evidence type="ECO:0000256" key="2">
    <source>
        <dbReference type="SAM" id="Phobius"/>
    </source>
</evidence>
<keyword evidence="2" id="KW-1133">Transmembrane helix</keyword>
<feature type="transmembrane region" description="Helical" evidence="2">
    <location>
        <begin position="233"/>
        <end position="250"/>
    </location>
</feature>
<feature type="transmembrane region" description="Helical" evidence="2">
    <location>
        <begin position="200"/>
        <end position="224"/>
    </location>
</feature>
<sequence length="294" mass="31687">MSPDAQHPASRDAPQQSVVAASAAPVAGQQQLSVPSERSSSERKPNRPSRVVQDPSFHEAYAPPAAAARRHHWSPDSRQCCRLVTQNIERGGSRAGQQYAPTRRLTSSSKQSCCCRPGGEQYHGTYPQRVGRIRYCVRAMFEWMVGLLLLLWGLMLFTLPFIDHAAQCALEGVIIVIIGQQILVAAHGEASVWAIPLVWAARYGAVGGAAMSPLGFSLSCCFVVQEVFLLRQVLNVALCAAAGAVGSAILRGHGREDAMLSMGQAAIAAMVGTAVLVVPLRLLERLCKYLKDDD</sequence>
<organism evidence="3 4">
    <name type="scientific">Schizophyllum amplum</name>
    <dbReference type="NCBI Taxonomy" id="97359"/>
    <lineage>
        <taxon>Eukaryota</taxon>
        <taxon>Fungi</taxon>
        <taxon>Dikarya</taxon>
        <taxon>Basidiomycota</taxon>
        <taxon>Agaricomycotina</taxon>
        <taxon>Agaricomycetes</taxon>
        <taxon>Agaricomycetidae</taxon>
        <taxon>Agaricales</taxon>
        <taxon>Schizophyllaceae</taxon>
        <taxon>Schizophyllum</taxon>
    </lineage>
</organism>
<feature type="transmembrane region" description="Helical" evidence="2">
    <location>
        <begin position="262"/>
        <end position="283"/>
    </location>
</feature>
<feature type="compositionally biased region" description="Low complexity" evidence="1">
    <location>
        <begin position="13"/>
        <end position="31"/>
    </location>
</feature>
<accession>A0A550C1F4</accession>
<gene>
    <name evidence="3" type="ORF">BD626DRAFT_511587</name>
</gene>
<keyword evidence="4" id="KW-1185">Reference proteome</keyword>
<comment type="caution">
    <text evidence="3">The sequence shown here is derived from an EMBL/GenBank/DDBJ whole genome shotgun (WGS) entry which is preliminary data.</text>
</comment>
<reference evidence="3 4" key="1">
    <citation type="journal article" date="2019" name="New Phytol.">
        <title>Comparative genomics reveals unique wood-decay strategies and fruiting body development in the Schizophyllaceae.</title>
        <authorList>
            <person name="Almasi E."/>
            <person name="Sahu N."/>
            <person name="Krizsan K."/>
            <person name="Balint B."/>
            <person name="Kovacs G.M."/>
            <person name="Kiss B."/>
            <person name="Cseklye J."/>
            <person name="Drula E."/>
            <person name="Henrissat B."/>
            <person name="Nagy I."/>
            <person name="Chovatia M."/>
            <person name="Adam C."/>
            <person name="LaButti K."/>
            <person name="Lipzen A."/>
            <person name="Riley R."/>
            <person name="Grigoriev I.V."/>
            <person name="Nagy L.G."/>
        </authorList>
    </citation>
    <scope>NUCLEOTIDE SEQUENCE [LARGE SCALE GENOMIC DNA]</scope>
    <source>
        <strain evidence="3 4">NL-1724</strain>
    </source>
</reference>
<evidence type="ECO:0000256" key="1">
    <source>
        <dbReference type="SAM" id="MobiDB-lite"/>
    </source>
</evidence>
<feature type="region of interest" description="Disordered" evidence="1">
    <location>
        <begin position="1"/>
        <end position="57"/>
    </location>
</feature>
<dbReference type="EMBL" id="VDMD01000035">
    <property type="protein sequence ID" value="TRM58566.1"/>
    <property type="molecule type" value="Genomic_DNA"/>
</dbReference>
<proteinExistence type="predicted"/>
<protein>
    <submittedName>
        <fullName evidence="3">Uncharacterized protein</fullName>
    </submittedName>
</protein>
<evidence type="ECO:0000313" key="4">
    <source>
        <dbReference type="Proteomes" id="UP000320762"/>
    </source>
</evidence>
<name>A0A550C1F4_9AGAR</name>
<dbReference type="AlphaFoldDB" id="A0A550C1F4"/>